<dbReference type="Gene3D" id="3.10.180.10">
    <property type="entry name" value="2,3-Dihydroxybiphenyl 1,2-Dioxygenase, domain 1"/>
    <property type="match status" value="1"/>
</dbReference>
<dbReference type="PANTHER" id="PTHR36437">
    <property type="entry name" value="GLYOXALASE/BLEOMYCIN RESISTANCE PROTEIN/DIOXYGENASE"/>
    <property type="match status" value="1"/>
</dbReference>
<evidence type="ECO:0000313" key="2">
    <source>
        <dbReference type="EMBL" id="PZQ47308.1"/>
    </source>
</evidence>
<dbReference type="SUPFAM" id="SSF54593">
    <property type="entry name" value="Glyoxalase/Bleomycin resistance protein/Dihydroxybiphenyl dioxygenase"/>
    <property type="match status" value="1"/>
</dbReference>
<dbReference type="InterPro" id="IPR004360">
    <property type="entry name" value="Glyas_Fos-R_dOase_dom"/>
</dbReference>
<name>A0A2W5N3U3_RHOSU</name>
<gene>
    <name evidence="2" type="ORF">DI556_17705</name>
</gene>
<dbReference type="PANTHER" id="PTHR36437:SF2">
    <property type="entry name" value="GLYOXALASE_BLEOMYCIN RESISTANCE PROTEIN_DIOXYGENASE"/>
    <property type="match status" value="1"/>
</dbReference>
<comment type="caution">
    <text evidence="2">The sequence shown here is derived from an EMBL/GenBank/DDBJ whole genome shotgun (WGS) entry which is preliminary data.</text>
</comment>
<reference evidence="2 3" key="1">
    <citation type="submission" date="2017-08" db="EMBL/GenBank/DDBJ databases">
        <title>Infants hospitalized years apart are colonized by the same room-sourced microbial strains.</title>
        <authorList>
            <person name="Brooks B."/>
            <person name="Olm M.R."/>
            <person name="Firek B.A."/>
            <person name="Baker R."/>
            <person name="Thomas B.C."/>
            <person name="Morowitz M.J."/>
            <person name="Banfield J.F."/>
        </authorList>
    </citation>
    <scope>NUCLEOTIDE SEQUENCE [LARGE SCALE GENOMIC DNA]</scope>
    <source>
        <strain evidence="2">S2_005_002_R2_34</strain>
    </source>
</reference>
<sequence length="146" mass="16031">MALVVPDYDAALAFYVGVLGFDLVEDTALGGGKRWVLVAPPGSRETRLLLARAEGEEQRRVIGAQAGGRVFLFLATDDFDRDHARLRAEGVDFREPPRAEAYGKVAVFSDPFGNLWDLIEPATRADPFASFTERDSEPDRAGYANL</sequence>
<dbReference type="EMBL" id="QFPW01000017">
    <property type="protein sequence ID" value="PZQ47308.1"/>
    <property type="molecule type" value="Genomic_DNA"/>
</dbReference>
<dbReference type="PROSITE" id="PS51819">
    <property type="entry name" value="VOC"/>
    <property type="match status" value="1"/>
</dbReference>
<evidence type="ECO:0000259" key="1">
    <source>
        <dbReference type="PROSITE" id="PS51819"/>
    </source>
</evidence>
<dbReference type="Proteomes" id="UP000249185">
    <property type="component" value="Unassembled WGS sequence"/>
</dbReference>
<keyword evidence="2" id="KW-0223">Dioxygenase</keyword>
<dbReference type="CDD" id="cd07263">
    <property type="entry name" value="VOC_like"/>
    <property type="match status" value="1"/>
</dbReference>
<protein>
    <submittedName>
        <fullName evidence="2">Extradiol dioxygenase</fullName>
    </submittedName>
</protein>
<dbReference type="Pfam" id="PF00903">
    <property type="entry name" value="Glyoxalase"/>
    <property type="match status" value="1"/>
</dbReference>
<feature type="domain" description="VOC" evidence="1">
    <location>
        <begin position="1"/>
        <end position="121"/>
    </location>
</feature>
<keyword evidence="2" id="KW-0560">Oxidoreductase</keyword>
<organism evidence="2 3">
    <name type="scientific">Rhodovulum sulfidophilum</name>
    <name type="common">Rhodobacter sulfidophilus</name>
    <dbReference type="NCBI Taxonomy" id="35806"/>
    <lineage>
        <taxon>Bacteria</taxon>
        <taxon>Pseudomonadati</taxon>
        <taxon>Pseudomonadota</taxon>
        <taxon>Alphaproteobacteria</taxon>
        <taxon>Rhodobacterales</taxon>
        <taxon>Paracoccaceae</taxon>
        <taxon>Rhodovulum</taxon>
    </lineage>
</organism>
<dbReference type="GO" id="GO:0051213">
    <property type="term" value="F:dioxygenase activity"/>
    <property type="evidence" value="ECO:0007669"/>
    <property type="project" value="UniProtKB-KW"/>
</dbReference>
<proteinExistence type="predicted"/>
<dbReference type="AlphaFoldDB" id="A0A2W5N3U3"/>
<dbReference type="InterPro" id="IPR029068">
    <property type="entry name" value="Glyas_Bleomycin-R_OHBP_Dase"/>
</dbReference>
<evidence type="ECO:0000313" key="3">
    <source>
        <dbReference type="Proteomes" id="UP000249185"/>
    </source>
</evidence>
<dbReference type="InterPro" id="IPR037523">
    <property type="entry name" value="VOC_core"/>
</dbReference>
<accession>A0A2W5N3U3</accession>